<dbReference type="PANTHER" id="PTHR37326:SF2">
    <property type="entry name" value="SUCCINYLGLUTAMATE DESUCCINYLASE_ASPARTOACYLASE FAMILY PROTEIN"/>
    <property type="match status" value="1"/>
</dbReference>
<dbReference type="AlphaFoldDB" id="A0A9E8JMR0"/>
<dbReference type="Proteomes" id="UP000596074">
    <property type="component" value="Chromosome"/>
</dbReference>
<evidence type="ECO:0000256" key="5">
    <source>
        <dbReference type="SAM" id="MobiDB-lite"/>
    </source>
</evidence>
<gene>
    <name evidence="8" type="ORF">GJQ55_11070</name>
</gene>
<evidence type="ECO:0000313" key="9">
    <source>
        <dbReference type="Proteomes" id="UP000596074"/>
    </source>
</evidence>
<feature type="compositionally biased region" description="Acidic residues" evidence="5">
    <location>
        <begin position="413"/>
        <end position="428"/>
    </location>
</feature>
<evidence type="ECO:0000256" key="1">
    <source>
        <dbReference type="ARBA" id="ARBA00001947"/>
    </source>
</evidence>
<dbReference type="InterPro" id="IPR053138">
    <property type="entry name" value="N-alpha-Ac-DABA_deacetylase"/>
</dbReference>
<feature type="chain" id="PRO_5043691979" evidence="6">
    <location>
        <begin position="25"/>
        <end position="428"/>
    </location>
</feature>
<dbReference type="CDD" id="cd06251">
    <property type="entry name" value="M14_ASTE_ASPA-like"/>
    <property type="match status" value="1"/>
</dbReference>
<feature type="domain" description="Succinylglutamate desuccinylase/Aspartoacylase catalytic" evidence="7">
    <location>
        <begin position="116"/>
        <end position="295"/>
    </location>
</feature>
<keyword evidence="2" id="KW-0479">Metal-binding</keyword>
<evidence type="ECO:0000313" key="8">
    <source>
        <dbReference type="EMBL" id="QQD24975.1"/>
    </source>
</evidence>
<dbReference type="Gene3D" id="3.40.630.10">
    <property type="entry name" value="Zn peptidases"/>
    <property type="match status" value="1"/>
</dbReference>
<keyword evidence="4" id="KW-0862">Zinc</keyword>
<dbReference type="GO" id="GO:0016788">
    <property type="term" value="F:hydrolase activity, acting on ester bonds"/>
    <property type="evidence" value="ECO:0007669"/>
    <property type="project" value="InterPro"/>
</dbReference>
<keyword evidence="9" id="KW-1185">Reference proteome</keyword>
<dbReference type="KEGG" id="vcw:GJQ55_11070"/>
<reference evidence="8 9" key="1">
    <citation type="submission" date="2019-11" db="EMBL/GenBank/DDBJ databases">
        <title>Venatorbacter sp. nov. a predator of Campylobacter and other Gram-negative bacteria.</title>
        <authorList>
            <person name="Saeedi A."/>
            <person name="Cummings N.J."/>
            <person name="Connerton I.F."/>
            <person name="Connerton P.L."/>
        </authorList>
    </citation>
    <scope>NUCLEOTIDE SEQUENCE [LARGE SCALE GENOMIC DNA]</scope>
    <source>
        <strain evidence="8">XL5</strain>
    </source>
</reference>
<dbReference type="GO" id="GO:0046872">
    <property type="term" value="F:metal ion binding"/>
    <property type="evidence" value="ECO:0007669"/>
    <property type="project" value="UniProtKB-KW"/>
</dbReference>
<dbReference type="Pfam" id="PF24827">
    <property type="entry name" value="AstE_AspA_cat"/>
    <property type="match status" value="1"/>
</dbReference>
<dbReference type="PANTHER" id="PTHR37326">
    <property type="entry name" value="BLL3975 PROTEIN"/>
    <property type="match status" value="1"/>
</dbReference>
<evidence type="ECO:0000256" key="6">
    <source>
        <dbReference type="SAM" id="SignalP"/>
    </source>
</evidence>
<proteinExistence type="predicted"/>
<name>A0A9E8JMR0_9GAMM</name>
<feature type="region of interest" description="Disordered" evidence="5">
    <location>
        <begin position="400"/>
        <end position="428"/>
    </location>
</feature>
<comment type="cofactor">
    <cofactor evidence="1">
        <name>Zn(2+)</name>
        <dbReference type="ChEBI" id="CHEBI:29105"/>
    </cofactor>
</comment>
<dbReference type="SUPFAM" id="SSF53187">
    <property type="entry name" value="Zn-dependent exopeptidases"/>
    <property type="match status" value="1"/>
</dbReference>
<dbReference type="RefSeq" id="WP_228345039.1">
    <property type="nucleotide sequence ID" value="NZ_CP045550.1"/>
</dbReference>
<evidence type="ECO:0000256" key="2">
    <source>
        <dbReference type="ARBA" id="ARBA00022723"/>
    </source>
</evidence>
<accession>A0A9E8JMR0</accession>
<keyword evidence="6" id="KW-0732">Signal</keyword>
<dbReference type="InterPro" id="IPR055438">
    <property type="entry name" value="AstE_AspA_cat"/>
</dbReference>
<evidence type="ECO:0000256" key="3">
    <source>
        <dbReference type="ARBA" id="ARBA00022801"/>
    </source>
</evidence>
<protein>
    <submittedName>
        <fullName evidence="8">Succinylglutamate desuccinylase</fullName>
    </submittedName>
</protein>
<organism evidence="8 9">
    <name type="scientific">Venatoribacter cucullus</name>
    <dbReference type="NCBI Taxonomy" id="2661630"/>
    <lineage>
        <taxon>Bacteria</taxon>
        <taxon>Pseudomonadati</taxon>
        <taxon>Pseudomonadota</taxon>
        <taxon>Gammaproteobacteria</taxon>
        <taxon>Oceanospirillales</taxon>
        <taxon>Oceanospirillaceae</taxon>
        <taxon>Venatoribacter</taxon>
    </lineage>
</organism>
<evidence type="ECO:0000256" key="4">
    <source>
        <dbReference type="ARBA" id="ARBA00022833"/>
    </source>
</evidence>
<evidence type="ECO:0000259" key="7">
    <source>
        <dbReference type="Pfam" id="PF24827"/>
    </source>
</evidence>
<sequence>MRLLRALLLPSLFPTLLLSLPAQATEVSHEEDLPPAVPVTATADTAAAEPAPDTAAPAAVTVPAPLAEVSPTPAAFSLLGSEIAAGQFRTLFWSPGQSFASIDTPVPVLVARGQKPGPVLCLTAALHGDELNGIEMVRRLMYQLNPRSMNGTVIGVPIVNLDGFRRGSRYLADRRDLNRYFPGNPRGSAADRIAHSLFQQVITPHCQFLVDLHTGSLKRTNLPQIRGDLSHEPVFDFSRHFGGITVLHGGGAKGTLRRAAVDAGIPTVTLEAGGPNELIESAVDGGVKALETLLQNLNIQPTMRFWGAPQPVFYHSDWVRADQGGILMSAVTLGATVKEGEILGRVVDPVSNTGSDIVAPFAGRVIGMAANQVVQTGFAAYHIGVQKAAEEVQQDARNVPVTDSAPAPTLAPADEEAAPAAGECDENC</sequence>
<keyword evidence="3" id="KW-0378">Hydrolase</keyword>
<feature type="signal peptide" evidence="6">
    <location>
        <begin position="1"/>
        <end position="24"/>
    </location>
</feature>
<dbReference type="EMBL" id="CP046056">
    <property type="protein sequence ID" value="QQD24975.1"/>
    <property type="molecule type" value="Genomic_DNA"/>
</dbReference>